<dbReference type="Pfam" id="PF00046">
    <property type="entry name" value="Homeodomain"/>
    <property type="match status" value="1"/>
</dbReference>
<keyword evidence="1 2" id="KW-0539">Nucleus</keyword>
<sequence length="539" mass="60085">MISGTPRDRHNLEVPPSIVSPSLISSLLPPQLSQADNIFTMFPYLDSAVLKRLSSSMLRTAQRFPRPVSSPTTSTPAADLVLPPPGPIISQLVALGVGRDAAESVSSAFLRAASRLKSGCEADFRRRWKSLGTRRRYFQDDQSASLLSTAYTNIYTKQLNDWTTYLLEDVTPRVLRAQALRTTCLAGPSRNSQQRRPFNQNAIPVLEAFFAQNAFPSRLEKYELASKCDMEYRQIHVWFQNRRSRLRKEGKEPKRPVSAPTVLEELERTVIDTLLPPDATGEDASEEENQVTSCTEVCASDSLNAVRPPHAYPSPYPPLCPYDPFPGSPESRSLITPWPRQYRPTNAAHPSIEISDLAEAFDRMKLSESEPIGPTRLEGVAKVSSPCIGFATRCFRAPHPALIRTFDVATIVQRTANQERRIGDRWVSATNSSESQEPTLHATSPSPCRPKRRLPRRVPRYNPTHHSGAISHQPVARLPMRLSSSSSESDADSPLVTPLLLPTDLALDTADLPRIVLDHKDELSFNTSLSDELLHWNSR</sequence>
<evidence type="ECO:0000256" key="3">
    <source>
        <dbReference type="SAM" id="MobiDB-lite"/>
    </source>
</evidence>
<comment type="caution">
    <text evidence="5">The sequence shown here is derived from an EMBL/GenBank/DDBJ whole genome shotgun (WGS) entry which is preliminary data.</text>
</comment>
<protein>
    <recommendedName>
        <fullName evidence="4">Homeobox domain-containing protein</fullName>
    </recommendedName>
</protein>
<dbReference type="SMART" id="SM00389">
    <property type="entry name" value="HOX"/>
    <property type="match status" value="1"/>
</dbReference>
<dbReference type="Proteomes" id="UP001215151">
    <property type="component" value="Unassembled WGS sequence"/>
</dbReference>
<gene>
    <name evidence="5" type="ORF">ONZ51_g3522</name>
</gene>
<evidence type="ECO:0000256" key="1">
    <source>
        <dbReference type="PROSITE-ProRule" id="PRU00108"/>
    </source>
</evidence>
<evidence type="ECO:0000259" key="4">
    <source>
        <dbReference type="PROSITE" id="PS50071"/>
    </source>
</evidence>
<evidence type="ECO:0000256" key="2">
    <source>
        <dbReference type="RuleBase" id="RU000682"/>
    </source>
</evidence>
<accession>A0AAD7TYL0</accession>
<dbReference type="SUPFAM" id="SSF46689">
    <property type="entry name" value="Homeodomain-like"/>
    <property type="match status" value="1"/>
</dbReference>
<feature type="region of interest" description="Disordered" evidence="3">
    <location>
        <begin position="423"/>
        <end position="495"/>
    </location>
</feature>
<dbReference type="GO" id="GO:0003677">
    <property type="term" value="F:DNA binding"/>
    <property type="evidence" value="ECO:0007669"/>
    <property type="project" value="UniProtKB-UniRule"/>
</dbReference>
<proteinExistence type="predicted"/>
<name>A0AAD7TYL0_9APHY</name>
<dbReference type="CDD" id="cd00086">
    <property type="entry name" value="homeodomain"/>
    <property type="match status" value="1"/>
</dbReference>
<keyword evidence="6" id="KW-1185">Reference proteome</keyword>
<dbReference type="InterPro" id="IPR001356">
    <property type="entry name" value="HD"/>
</dbReference>
<dbReference type="InterPro" id="IPR009057">
    <property type="entry name" value="Homeodomain-like_sf"/>
</dbReference>
<reference evidence="5" key="1">
    <citation type="submission" date="2022-11" db="EMBL/GenBank/DDBJ databases">
        <title>Genome Sequence of Cubamyces cubensis.</title>
        <authorList>
            <person name="Buettner E."/>
        </authorList>
    </citation>
    <scope>NUCLEOTIDE SEQUENCE</scope>
    <source>
        <strain evidence="5">MPL-01</strain>
    </source>
</reference>
<feature type="compositionally biased region" description="Basic residues" evidence="3">
    <location>
        <begin position="449"/>
        <end position="459"/>
    </location>
</feature>
<dbReference type="AlphaFoldDB" id="A0AAD7TYL0"/>
<organism evidence="5 6">
    <name type="scientific">Trametes cubensis</name>
    <dbReference type="NCBI Taxonomy" id="1111947"/>
    <lineage>
        <taxon>Eukaryota</taxon>
        <taxon>Fungi</taxon>
        <taxon>Dikarya</taxon>
        <taxon>Basidiomycota</taxon>
        <taxon>Agaricomycotina</taxon>
        <taxon>Agaricomycetes</taxon>
        <taxon>Polyporales</taxon>
        <taxon>Polyporaceae</taxon>
        <taxon>Trametes</taxon>
    </lineage>
</organism>
<dbReference type="Gene3D" id="1.10.10.60">
    <property type="entry name" value="Homeodomain-like"/>
    <property type="match status" value="1"/>
</dbReference>
<keyword evidence="1 2" id="KW-0238">DNA-binding</keyword>
<feature type="domain" description="Homeobox" evidence="4">
    <location>
        <begin position="189"/>
        <end position="249"/>
    </location>
</feature>
<evidence type="ECO:0000313" key="5">
    <source>
        <dbReference type="EMBL" id="KAJ8488473.1"/>
    </source>
</evidence>
<feature type="compositionally biased region" description="Polar residues" evidence="3">
    <location>
        <begin position="428"/>
        <end position="444"/>
    </location>
</feature>
<dbReference type="PROSITE" id="PS50071">
    <property type="entry name" value="HOMEOBOX_2"/>
    <property type="match status" value="1"/>
</dbReference>
<dbReference type="EMBL" id="JAPEVG010000062">
    <property type="protein sequence ID" value="KAJ8488473.1"/>
    <property type="molecule type" value="Genomic_DNA"/>
</dbReference>
<keyword evidence="1 2" id="KW-0371">Homeobox</keyword>
<dbReference type="GO" id="GO:0005634">
    <property type="term" value="C:nucleus"/>
    <property type="evidence" value="ECO:0007669"/>
    <property type="project" value="UniProtKB-SubCell"/>
</dbReference>
<comment type="subcellular location">
    <subcellularLocation>
        <location evidence="1 2">Nucleus</location>
    </subcellularLocation>
</comment>
<feature type="DNA-binding region" description="Homeobox" evidence="1">
    <location>
        <begin position="191"/>
        <end position="250"/>
    </location>
</feature>
<evidence type="ECO:0000313" key="6">
    <source>
        <dbReference type="Proteomes" id="UP001215151"/>
    </source>
</evidence>